<evidence type="ECO:0000256" key="3">
    <source>
        <dbReference type="ARBA" id="ARBA00022692"/>
    </source>
</evidence>
<feature type="transmembrane region" description="Helical" evidence="6">
    <location>
        <begin position="767"/>
        <end position="789"/>
    </location>
</feature>
<evidence type="ECO:0000256" key="6">
    <source>
        <dbReference type="SAM" id="Phobius"/>
    </source>
</evidence>
<feature type="domain" description="ABC3 transporter permease C-terminal" evidence="7">
    <location>
        <begin position="301"/>
        <end position="415"/>
    </location>
</feature>
<evidence type="ECO:0000259" key="8">
    <source>
        <dbReference type="Pfam" id="PF12704"/>
    </source>
</evidence>
<dbReference type="InterPro" id="IPR025857">
    <property type="entry name" value="MacB_PCD"/>
</dbReference>
<dbReference type="RefSeq" id="WP_073098447.1">
    <property type="nucleotide sequence ID" value="NZ_QOVL01000005.1"/>
</dbReference>
<feature type="domain" description="MacB-like periplasmic core" evidence="8">
    <location>
        <begin position="20"/>
        <end position="237"/>
    </location>
</feature>
<keyword evidence="2" id="KW-1003">Cell membrane</keyword>
<feature type="transmembrane region" description="Helical" evidence="6">
    <location>
        <begin position="341"/>
        <end position="367"/>
    </location>
</feature>
<keyword evidence="9" id="KW-0449">Lipoprotein</keyword>
<feature type="transmembrane region" description="Helical" evidence="6">
    <location>
        <begin position="21"/>
        <end position="43"/>
    </location>
</feature>
<feature type="transmembrane region" description="Helical" evidence="6">
    <location>
        <begin position="689"/>
        <end position="708"/>
    </location>
</feature>
<proteinExistence type="predicted"/>
<dbReference type="GO" id="GO:0005886">
    <property type="term" value="C:plasma membrane"/>
    <property type="evidence" value="ECO:0007669"/>
    <property type="project" value="UniProtKB-SubCell"/>
</dbReference>
<evidence type="ECO:0000313" key="9">
    <source>
        <dbReference type="EMBL" id="RXG31967.1"/>
    </source>
</evidence>
<organism evidence="9 10">
    <name type="scientific">Leeuwenhoekiella marinoflava</name>
    <dbReference type="NCBI Taxonomy" id="988"/>
    <lineage>
        <taxon>Bacteria</taxon>
        <taxon>Pseudomonadati</taxon>
        <taxon>Bacteroidota</taxon>
        <taxon>Flavobacteriia</taxon>
        <taxon>Flavobacteriales</taxon>
        <taxon>Flavobacteriaceae</taxon>
        <taxon>Leeuwenhoekiella</taxon>
    </lineage>
</organism>
<dbReference type="PANTHER" id="PTHR30572">
    <property type="entry name" value="MEMBRANE COMPONENT OF TRANSPORTER-RELATED"/>
    <property type="match status" value="1"/>
</dbReference>
<keyword evidence="3 6" id="KW-0812">Transmembrane</keyword>
<evidence type="ECO:0000256" key="1">
    <source>
        <dbReference type="ARBA" id="ARBA00004651"/>
    </source>
</evidence>
<dbReference type="InterPro" id="IPR003838">
    <property type="entry name" value="ABC3_permease_C"/>
</dbReference>
<feature type="transmembrane region" description="Helical" evidence="6">
    <location>
        <begin position="296"/>
        <end position="320"/>
    </location>
</feature>
<evidence type="ECO:0000256" key="4">
    <source>
        <dbReference type="ARBA" id="ARBA00022989"/>
    </source>
</evidence>
<comment type="caution">
    <text evidence="9">The sequence shown here is derived from an EMBL/GenBank/DDBJ whole genome shotgun (WGS) entry which is preliminary data.</text>
</comment>
<evidence type="ECO:0000313" key="10">
    <source>
        <dbReference type="Proteomes" id="UP000290608"/>
    </source>
</evidence>
<dbReference type="PANTHER" id="PTHR30572:SF18">
    <property type="entry name" value="ABC-TYPE MACROLIDE FAMILY EXPORT SYSTEM PERMEASE COMPONENT 2"/>
    <property type="match status" value="1"/>
</dbReference>
<dbReference type="AlphaFoldDB" id="A0A4Q0PN96"/>
<keyword evidence="4 6" id="KW-1133">Transmembrane helix</keyword>
<dbReference type="Proteomes" id="UP000290608">
    <property type="component" value="Unassembled WGS sequence"/>
</dbReference>
<dbReference type="STRING" id="1122159.SAMN02745246_01326"/>
<keyword evidence="5 6" id="KW-0472">Membrane</keyword>
<dbReference type="Pfam" id="PF02687">
    <property type="entry name" value="FtsX"/>
    <property type="match status" value="2"/>
</dbReference>
<protein>
    <submittedName>
        <fullName evidence="9">ABC-type lipoprotein release transport system permease subunit</fullName>
    </submittedName>
</protein>
<dbReference type="Pfam" id="PF12704">
    <property type="entry name" value="MacB_PCD"/>
    <property type="match status" value="2"/>
</dbReference>
<accession>A0A4Q0PN96</accession>
<evidence type="ECO:0000259" key="7">
    <source>
        <dbReference type="Pfam" id="PF02687"/>
    </source>
</evidence>
<sequence>MLRNYIKIAFRNLWKDKTFTLLNLLGLSTAFAVAVLLGMYAFFELSYDGFHKNKASLYQVYSTEQAPEGIEASEPKSVPFAPALRDEVPGVAKITRYNNKGVLVISGNKELRMSAAYIDPDFFSMFSFPVIKGKEQQPTVDKSTVSITEYAANRIFGTEDALGKTISVITEGVEQLFTVSAIIEDFPDQSSMKFDLALDFSNQAPFSYAEIKDDWSKENHEVYVQLEQGVTAAQFEKGTEPFTQLHYKDEMAAAKRDGAQPDTNGNFKQIRLLPFKDVSYANFDSGIARVEKTMPYLILGVGFLILFIACVNFINMSIAKSSQRLREIGMRKTLGAGTGQLFFQFWGESVLIFLGAALLGGLLAFLLAEPFKTLFSTRASFEAIFTFKIITGFVLGFMLITFIAGGYPALLLSKLGTLQSLKGKLNLTRKNSVRDVLMVVQFGIAILLISGTFVLWQQIDFMRNKNLGFNKEQVISLPLNGKRSDAQVIQLLRNKLQNRSEILNVTAANNILGLGRDGSSMTSQMGFEHQGRVVETHILMVDYDYPETLDMELVAGRSFKRGYASDSLAVLINEKMAAQLHEENPLETRFILDDSLAYQVVGVLKDYNFQKLNTAVAPLTVFLKPNWNMHYAYIKVAPNKAANALALLENTWKEIEPNANFLGSFLDENIDRTFKSEKKMATMITSGSILAIILSCIGLFAISLLIVAQRQKEIGVRKVIGASVLNITVMLSKDFLKLVGISFVIAAPLGWWLAYNWLQNYANHINLTLGVFIAAGLAALIIALVTISLRTIKAAMQNPVKSLRTE</sequence>
<feature type="transmembrane region" description="Helical" evidence="6">
    <location>
        <begin position="735"/>
        <end position="755"/>
    </location>
</feature>
<feature type="domain" description="ABC3 transporter permease C-terminal" evidence="7">
    <location>
        <begin position="688"/>
        <end position="798"/>
    </location>
</feature>
<name>A0A4Q0PN96_9FLAO</name>
<feature type="transmembrane region" description="Helical" evidence="6">
    <location>
        <begin position="433"/>
        <end position="456"/>
    </location>
</feature>
<dbReference type="GO" id="GO:0022857">
    <property type="term" value="F:transmembrane transporter activity"/>
    <property type="evidence" value="ECO:0007669"/>
    <property type="project" value="TreeGrafter"/>
</dbReference>
<comment type="subcellular location">
    <subcellularLocation>
        <location evidence="1">Cell membrane</location>
        <topology evidence="1">Multi-pass membrane protein</topology>
    </subcellularLocation>
</comment>
<dbReference type="InterPro" id="IPR050250">
    <property type="entry name" value="Macrolide_Exporter_MacB"/>
</dbReference>
<gene>
    <name evidence="9" type="ORF">DSL99_1269</name>
</gene>
<feature type="domain" description="MacB-like periplasmic core" evidence="8">
    <location>
        <begin position="535"/>
        <end position="645"/>
    </location>
</feature>
<feature type="transmembrane region" description="Helical" evidence="6">
    <location>
        <begin position="387"/>
        <end position="412"/>
    </location>
</feature>
<evidence type="ECO:0000256" key="2">
    <source>
        <dbReference type="ARBA" id="ARBA00022475"/>
    </source>
</evidence>
<dbReference type="EMBL" id="QOVL01000005">
    <property type="protein sequence ID" value="RXG31967.1"/>
    <property type="molecule type" value="Genomic_DNA"/>
</dbReference>
<reference evidence="9 10" key="1">
    <citation type="submission" date="2018-07" db="EMBL/GenBank/DDBJ databases">
        <title>Leeuwenhoekiella genomics.</title>
        <authorList>
            <person name="Tahon G."/>
            <person name="Willems A."/>
        </authorList>
    </citation>
    <scope>NUCLEOTIDE SEQUENCE [LARGE SCALE GENOMIC DNA]</scope>
    <source>
        <strain evidence="9 10">LMG 1345</strain>
    </source>
</reference>
<evidence type="ECO:0000256" key="5">
    <source>
        <dbReference type="ARBA" id="ARBA00023136"/>
    </source>
</evidence>